<accession>A0A2P2LB71</accession>
<dbReference type="PANTHER" id="PTHR31270">
    <property type="entry name" value="GLUTAMINYL-PEPTIDE CYCLOTRANSFERASE"/>
    <property type="match status" value="1"/>
</dbReference>
<dbReference type="Pfam" id="PF05096">
    <property type="entry name" value="Glu_cyclase_2"/>
    <property type="match status" value="1"/>
</dbReference>
<evidence type="ECO:0000313" key="2">
    <source>
        <dbReference type="EMBL" id="MBX15213.1"/>
    </source>
</evidence>
<organism evidence="2">
    <name type="scientific">Rhizophora mucronata</name>
    <name type="common">Asiatic mangrove</name>
    <dbReference type="NCBI Taxonomy" id="61149"/>
    <lineage>
        <taxon>Eukaryota</taxon>
        <taxon>Viridiplantae</taxon>
        <taxon>Streptophyta</taxon>
        <taxon>Embryophyta</taxon>
        <taxon>Tracheophyta</taxon>
        <taxon>Spermatophyta</taxon>
        <taxon>Magnoliopsida</taxon>
        <taxon>eudicotyledons</taxon>
        <taxon>Gunneridae</taxon>
        <taxon>Pentapetalae</taxon>
        <taxon>rosids</taxon>
        <taxon>fabids</taxon>
        <taxon>Malpighiales</taxon>
        <taxon>Rhizophoraceae</taxon>
        <taxon>Rhizophora</taxon>
    </lineage>
</organism>
<feature type="transmembrane region" description="Helical" evidence="1">
    <location>
        <begin position="37"/>
        <end position="55"/>
    </location>
</feature>
<name>A0A2P2LB71_RHIMU</name>
<protein>
    <recommendedName>
        <fullName evidence="3">Glutaminyl-peptide cyclotransferase-like</fullName>
    </recommendedName>
</protein>
<keyword evidence="1" id="KW-0812">Transmembrane</keyword>
<dbReference type="GO" id="GO:0016603">
    <property type="term" value="F:glutaminyl-peptide cyclotransferase activity"/>
    <property type="evidence" value="ECO:0007669"/>
    <property type="project" value="InterPro"/>
</dbReference>
<dbReference type="EMBL" id="GGEC01034729">
    <property type="protein sequence ID" value="MBX15213.1"/>
    <property type="molecule type" value="Transcribed_RNA"/>
</dbReference>
<dbReference type="AlphaFoldDB" id="A0A2P2LB71"/>
<dbReference type="SUPFAM" id="SSF63825">
    <property type="entry name" value="YWTD domain"/>
    <property type="match status" value="1"/>
</dbReference>
<sequence length="322" mass="36174">MAPNKLVKRKPGRRFNSAEPNFPMASSATSIFNYNRVAVLTTIVAVLGVVVLLGISSNVRSVLVTVDPTPKIHAIQVLNEFPHDPKAFTQGLLYAGNDKLFESTGLYGQSSVRRVALQTGKVEIIQMMDSSYFGEGLTLLGDRLFQVTWLTKTGFIYDRINLTKIEKFTHQMKDGWGLASDGKIIFGSDGSSTLYKLDPKTFKVIGKHIIKYNGHEVRYLNELEFINDEVWANVWQTDCIARISKQDGSMLGWVLLQNLRKELLAAGNSRIDVLNGIAWDSKENRLFVTGKLWPKLYEIRLHPVGEHLNGRTIEQLCIPAHL</sequence>
<evidence type="ECO:0000256" key="1">
    <source>
        <dbReference type="SAM" id="Phobius"/>
    </source>
</evidence>
<dbReference type="InterPro" id="IPR007788">
    <property type="entry name" value="QCT"/>
</dbReference>
<dbReference type="PANTHER" id="PTHR31270:SF1">
    <property type="entry name" value="GLUTAMINYL-PEPTIDE CYCLOTRANSFERASE"/>
    <property type="match status" value="1"/>
</dbReference>
<keyword evidence="1" id="KW-0472">Membrane</keyword>
<reference evidence="2" key="1">
    <citation type="submission" date="2018-02" db="EMBL/GenBank/DDBJ databases">
        <title>Rhizophora mucronata_Transcriptome.</title>
        <authorList>
            <person name="Meera S.P."/>
            <person name="Sreeshan A."/>
            <person name="Augustine A."/>
        </authorList>
    </citation>
    <scope>NUCLEOTIDE SEQUENCE</scope>
    <source>
        <tissue evidence="2">Leaf</tissue>
    </source>
</reference>
<keyword evidence="1" id="KW-1133">Transmembrane helix</keyword>
<evidence type="ECO:0008006" key="3">
    <source>
        <dbReference type="Google" id="ProtNLM"/>
    </source>
</evidence>
<proteinExistence type="predicted"/>